<dbReference type="GeneID" id="92767743"/>
<evidence type="ECO:0000313" key="2">
    <source>
        <dbReference type="EMBL" id="WET44416.1"/>
    </source>
</evidence>
<sequence>MDVTPIVEVLEAMPSGPTVNVTFEINPTIDGDLTLLETGDWNAPFGRDFMDINITNDQSTHNDNSTHVSGVEADSVSDAAEQGREVSESAEEADEADEAAAAPKSIFNGSPSMPGIGA</sequence>
<organism evidence="2 3">
    <name type="scientific">Corynebacterium amycolatum</name>
    <dbReference type="NCBI Taxonomy" id="43765"/>
    <lineage>
        <taxon>Bacteria</taxon>
        <taxon>Bacillati</taxon>
        <taxon>Actinomycetota</taxon>
        <taxon>Actinomycetes</taxon>
        <taxon>Mycobacteriales</taxon>
        <taxon>Corynebacteriaceae</taxon>
        <taxon>Corynebacterium</taxon>
    </lineage>
</organism>
<reference evidence="2" key="1">
    <citation type="submission" date="2023-03" db="EMBL/GenBank/DDBJ databases">
        <title>Corynebacterium amycolatum SB-1.</title>
        <authorList>
            <person name="Jo H."/>
        </authorList>
    </citation>
    <scope>NUCLEOTIDE SEQUENCE</scope>
    <source>
        <strain evidence="2">SB-1</strain>
    </source>
</reference>
<accession>A0AB38XWN4</accession>
<gene>
    <name evidence="2" type="ORF">P2W56_02950</name>
</gene>
<feature type="compositionally biased region" description="Polar residues" evidence="1">
    <location>
        <begin position="56"/>
        <end position="68"/>
    </location>
</feature>
<evidence type="ECO:0000256" key="1">
    <source>
        <dbReference type="SAM" id="MobiDB-lite"/>
    </source>
</evidence>
<dbReference type="Proteomes" id="UP001220238">
    <property type="component" value="Chromosome"/>
</dbReference>
<evidence type="ECO:0000313" key="3">
    <source>
        <dbReference type="Proteomes" id="UP001220238"/>
    </source>
</evidence>
<name>A0AB38XWN4_CORAY</name>
<proteinExistence type="predicted"/>
<feature type="compositionally biased region" description="Acidic residues" evidence="1">
    <location>
        <begin position="88"/>
        <end position="98"/>
    </location>
</feature>
<protein>
    <submittedName>
        <fullName evidence="2">Uncharacterized protein</fullName>
    </submittedName>
</protein>
<feature type="region of interest" description="Disordered" evidence="1">
    <location>
        <begin position="56"/>
        <end position="118"/>
    </location>
</feature>
<dbReference type="AlphaFoldDB" id="A0AB38XWN4"/>
<dbReference type="RefSeq" id="WP_038627405.1">
    <property type="nucleotide sequence ID" value="NZ_CP046975.1"/>
</dbReference>
<dbReference type="EMBL" id="CP120206">
    <property type="protein sequence ID" value="WET44416.1"/>
    <property type="molecule type" value="Genomic_DNA"/>
</dbReference>